<reference evidence="2 3" key="1">
    <citation type="submission" date="2007-08" db="EMBL/GenBank/DDBJ databases">
        <authorList>
            <person name="Fulton L."/>
            <person name="Clifton S."/>
            <person name="Fulton B."/>
            <person name="Xu J."/>
            <person name="Minx P."/>
            <person name="Pepin K.H."/>
            <person name="Johnson M."/>
            <person name="Thiruvilangam P."/>
            <person name="Bhonagiri V."/>
            <person name="Nash W.E."/>
            <person name="Mardis E.R."/>
            <person name="Wilson R.K."/>
        </authorList>
    </citation>
    <scope>NUCLEOTIDE SEQUENCE [LARGE SCALE GENOMIC DNA]</scope>
    <source>
        <strain evidence="3">ATCC BAA-613 / DSM 15670 / CCUG 46953 / JCM 12243 / WAL 16351</strain>
    </source>
</reference>
<evidence type="ECO:0000256" key="1">
    <source>
        <dbReference type="SAM" id="Phobius"/>
    </source>
</evidence>
<reference evidence="2 3" key="2">
    <citation type="submission" date="2007-09" db="EMBL/GenBank/DDBJ databases">
        <title>Draft genome sequence of Clostridium bolteae (ATCC BAA-613).</title>
        <authorList>
            <person name="Sudarsanam P."/>
            <person name="Ley R."/>
            <person name="Guruge J."/>
            <person name="Turnbaugh P.J."/>
            <person name="Mahowald M."/>
            <person name="Liep D."/>
            <person name="Gordon J."/>
        </authorList>
    </citation>
    <scope>NUCLEOTIDE SEQUENCE [LARGE SCALE GENOMIC DNA]</scope>
    <source>
        <strain evidence="3">ATCC BAA-613 / DSM 15670 / CCUG 46953 / JCM 12243 / WAL 16351</strain>
    </source>
</reference>
<dbReference type="Proteomes" id="UP000005396">
    <property type="component" value="Unassembled WGS sequence"/>
</dbReference>
<dbReference type="EMBL" id="ABCC02000047">
    <property type="protein sequence ID" value="EDP13711.1"/>
    <property type="molecule type" value="Genomic_DNA"/>
</dbReference>
<evidence type="ECO:0000313" key="2">
    <source>
        <dbReference type="EMBL" id="EDP13711.1"/>
    </source>
</evidence>
<feature type="transmembrane region" description="Helical" evidence="1">
    <location>
        <begin position="15"/>
        <end position="34"/>
    </location>
</feature>
<proteinExistence type="predicted"/>
<keyword evidence="1" id="KW-0812">Transmembrane</keyword>
<keyword evidence="1" id="KW-1133">Transmembrane helix</keyword>
<comment type="caution">
    <text evidence="2">The sequence shown here is derived from an EMBL/GenBank/DDBJ whole genome shotgun (WGS) entry which is preliminary data.</text>
</comment>
<protein>
    <submittedName>
        <fullName evidence="2">Uncharacterized protein</fullName>
    </submittedName>
</protein>
<organism evidence="2 3">
    <name type="scientific">Enterocloster bolteae (strain ATCC BAA-613 / DSM 15670 / CCUG 46953 / JCM 12243 / WAL 16351)</name>
    <name type="common">Clostridium bolteae</name>
    <dbReference type="NCBI Taxonomy" id="411902"/>
    <lineage>
        <taxon>Bacteria</taxon>
        <taxon>Bacillati</taxon>
        <taxon>Bacillota</taxon>
        <taxon>Clostridia</taxon>
        <taxon>Lachnospirales</taxon>
        <taxon>Lachnospiraceae</taxon>
        <taxon>Enterocloster</taxon>
    </lineage>
</organism>
<keyword evidence="1" id="KW-0472">Membrane</keyword>
<dbReference type="AlphaFoldDB" id="A8S250"/>
<dbReference type="PaxDb" id="411902-CLOBOL_06276"/>
<evidence type="ECO:0000313" key="3">
    <source>
        <dbReference type="Proteomes" id="UP000005396"/>
    </source>
</evidence>
<accession>A8S250</accession>
<dbReference type="HOGENOM" id="CLU_3342205_0_0_9"/>
<name>A8S250_ENTBW</name>
<sequence>MVYLGNALFFTKQRIFFDCLLTFAYIGCIVKIVLYKK</sequence>
<gene>
    <name evidence="2" type="ORF">CLOBOL_06276</name>
</gene>